<keyword evidence="1 3" id="KW-0418">Kinase</keyword>
<evidence type="ECO:0000313" key="3">
    <source>
        <dbReference type="EMBL" id="GGA93461.1"/>
    </source>
</evidence>
<comment type="pathway">
    <text evidence="1">Cell wall biogenesis; peptidoglycan recycling.</text>
</comment>
<protein>
    <recommendedName>
        <fullName evidence="1">Anhydro-N-acetylmuramic acid kinase</fullName>
        <ecNumber evidence="1">2.7.1.170</ecNumber>
    </recommendedName>
    <alternativeName>
        <fullName evidence="1">AnhMurNAc kinase</fullName>
    </alternativeName>
</protein>
<dbReference type="CDD" id="cd24050">
    <property type="entry name" value="ASKHA_NBD_ANMK"/>
    <property type="match status" value="1"/>
</dbReference>
<feature type="region of interest" description="Disordered" evidence="2">
    <location>
        <begin position="102"/>
        <end position="122"/>
    </location>
</feature>
<reference evidence="3" key="1">
    <citation type="journal article" date="2014" name="Int. J. Syst. Evol. Microbiol.">
        <title>Complete genome sequence of Corynebacterium casei LMG S-19264T (=DSM 44701T), isolated from a smear-ripened cheese.</title>
        <authorList>
            <consortium name="US DOE Joint Genome Institute (JGI-PGF)"/>
            <person name="Walter F."/>
            <person name="Albersmeier A."/>
            <person name="Kalinowski J."/>
            <person name="Ruckert C."/>
        </authorList>
    </citation>
    <scope>NUCLEOTIDE SEQUENCE</scope>
    <source>
        <strain evidence="3">CGMCC 1.15322</strain>
    </source>
</reference>
<comment type="caution">
    <text evidence="3">The sequence shown here is derived from an EMBL/GenBank/DDBJ whole genome shotgun (WGS) entry which is preliminary data.</text>
</comment>
<dbReference type="GO" id="GO:0005524">
    <property type="term" value="F:ATP binding"/>
    <property type="evidence" value="ECO:0007669"/>
    <property type="project" value="UniProtKB-UniRule"/>
</dbReference>
<name>A0A916WFN7_9BURK</name>
<dbReference type="GO" id="GO:0006040">
    <property type="term" value="P:amino sugar metabolic process"/>
    <property type="evidence" value="ECO:0007669"/>
    <property type="project" value="InterPro"/>
</dbReference>
<dbReference type="GO" id="GO:0016773">
    <property type="term" value="F:phosphotransferase activity, alcohol group as acceptor"/>
    <property type="evidence" value="ECO:0007669"/>
    <property type="project" value="UniProtKB-UniRule"/>
</dbReference>
<evidence type="ECO:0000256" key="2">
    <source>
        <dbReference type="SAM" id="MobiDB-lite"/>
    </source>
</evidence>
<dbReference type="SUPFAM" id="SSF53067">
    <property type="entry name" value="Actin-like ATPase domain"/>
    <property type="match status" value="1"/>
</dbReference>
<dbReference type="NCBIfam" id="NF007139">
    <property type="entry name" value="PRK09585.1-3"/>
    <property type="match status" value="1"/>
</dbReference>
<dbReference type="EMBL" id="BMIG01000003">
    <property type="protein sequence ID" value="GGA93461.1"/>
    <property type="molecule type" value="Genomic_DNA"/>
</dbReference>
<keyword evidence="1" id="KW-0067">ATP-binding</keyword>
<dbReference type="AlphaFoldDB" id="A0A916WFN7"/>
<evidence type="ECO:0000256" key="1">
    <source>
        <dbReference type="HAMAP-Rule" id="MF_01270"/>
    </source>
</evidence>
<dbReference type="Gene3D" id="3.30.420.40">
    <property type="match status" value="2"/>
</dbReference>
<accession>A0A916WFN7</accession>
<dbReference type="GO" id="GO:0016301">
    <property type="term" value="F:kinase activity"/>
    <property type="evidence" value="ECO:0007669"/>
    <property type="project" value="UniProtKB-KW"/>
</dbReference>
<reference evidence="3" key="2">
    <citation type="submission" date="2020-09" db="EMBL/GenBank/DDBJ databases">
        <authorList>
            <person name="Sun Q."/>
            <person name="Zhou Y."/>
        </authorList>
    </citation>
    <scope>NUCLEOTIDE SEQUENCE</scope>
    <source>
        <strain evidence="3">CGMCC 1.15322</strain>
    </source>
</reference>
<dbReference type="Proteomes" id="UP000620596">
    <property type="component" value="Unassembled WGS sequence"/>
</dbReference>
<dbReference type="GO" id="GO:0009254">
    <property type="term" value="P:peptidoglycan turnover"/>
    <property type="evidence" value="ECO:0007669"/>
    <property type="project" value="UniProtKB-UniRule"/>
</dbReference>
<comment type="function">
    <text evidence="1">Catalyzes the specific phosphorylation of 1,6-anhydro-N-acetylmuramic acid (anhMurNAc) with the simultaneous cleavage of the 1,6-anhydro ring, generating MurNAc-6-P. Is required for the utilization of anhMurNAc either imported from the medium or derived from its own cell wall murein, and thus plays a role in cell wall recycling.</text>
</comment>
<keyword evidence="1" id="KW-0547">Nucleotide-binding</keyword>
<comment type="catalytic activity">
    <reaction evidence="1">
        <text>1,6-anhydro-N-acetyl-beta-muramate + ATP + H2O = N-acetyl-D-muramate 6-phosphate + ADP + H(+)</text>
        <dbReference type="Rhea" id="RHEA:24952"/>
        <dbReference type="ChEBI" id="CHEBI:15377"/>
        <dbReference type="ChEBI" id="CHEBI:15378"/>
        <dbReference type="ChEBI" id="CHEBI:30616"/>
        <dbReference type="ChEBI" id="CHEBI:58690"/>
        <dbReference type="ChEBI" id="CHEBI:58722"/>
        <dbReference type="ChEBI" id="CHEBI:456216"/>
        <dbReference type="EC" id="2.7.1.170"/>
    </reaction>
</comment>
<dbReference type="PANTHER" id="PTHR30605:SF0">
    <property type="entry name" value="ANHYDRO-N-ACETYLMURAMIC ACID KINASE"/>
    <property type="match status" value="1"/>
</dbReference>
<dbReference type="GO" id="GO:0097175">
    <property type="term" value="P:1,6-anhydro-N-acetyl-beta-muramic acid catabolic process"/>
    <property type="evidence" value="ECO:0007669"/>
    <property type="project" value="UniProtKB-UniRule"/>
</dbReference>
<feature type="binding site" evidence="1">
    <location>
        <begin position="15"/>
        <end position="22"/>
    </location>
    <ligand>
        <name>ATP</name>
        <dbReference type="ChEBI" id="CHEBI:30616"/>
    </ligand>
</feature>
<dbReference type="EC" id="2.7.1.170" evidence="1"/>
<comment type="pathway">
    <text evidence="1">Amino-sugar metabolism; 1,6-anhydro-N-acetylmuramate degradation.</text>
</comment>
<proteinExistence type="inferred from homology"/>
<keyword evidence="1" id="KW-0119">Carbohydrate metabolism</keyword>
<dbReference type="PANTHER" id="PTHR30605">
    <property type="entry name" value="ANHYDRO-N-ACETYLMURAMIC ACID KINASE"/>
    <property type="match status" value="1"/>
</dbReference>
<keyword evidence="4" id="KW-1185">Reference proteome</keyword>
<organism evidence="3 4">
    <name type="scientific">Polaromonas eurypsychrophila</name>
    <dbReference type="NCBI Taxonomy" id="1614635"/>
    <lineage>
        <taxon>Bacteria</taxon>
        <taxon>Pseudomonadati</taxon>
        <taxon>Pseudomonadota</taxon>
        <taxon>Betaproteobacteria</taxon>
        <taxon>Burkholderiales</taxon>
        <taxon>Comamonadaceae</taxon>
        <taxon>Polaromonas</taxon>
    </lineage>
</organism>
<sequence>MSERGGNIYIGLMSGTSLDGADGVLVDFSGGKPQVIATATEPFSNAFRAELLALNSPGHNELHRAAQAANQLAVVYARVVNTLLGLGATQGVTASQVQAVGAHGQTVRHQPPHSAPQSSQPASAAYTLQLNNPALLAELTGLPVVADFRSRDLAAGGQGAPLAPAFHQGVFGRPDEPVCVLNLGGISNLSVLPPADTRAVLGFDCGTGNALMDAWCQRHTGQPFDASGAWAATGELIPALLASLLDDPYFALPPPKSTGRDLFSVAWLEEKLAAFPEARPQDIQHTLTEFTVSPCVVGVNSYAKDSKLLIVCGGGAFNQHLMQRLQAGLPQLRVESSALHGLPPLQVEAAAFAWLARQAMLGLPGNLPSVTGAAGLRVLGAIYPA</sequence>
<dbReference type="HAMAP" id="MF_01270">
    <property type="entry name" value="AnhMurNAc_kinase"/>
    <property type="match status" value="1"/>
</dbReference>
<evidence type="ECO:0000313" key="4">
    <source>
        <dbReference type="Proteomes" id="UP000620596"/>
    </source>
</evidence>
<dbReference type="Pfam" id="PF03702">
    <property type="entry name" value="AnmK"/>
    <property type="match status" value="1"/>
</dbReference>
<dbReference type="InterPro" id="IPR005338">
    <property type="entry name" value="Anhydro_N_Ac-Mur_kinase"/>
</dbReference>
<dbReference type="InterPro" id="IPR043129">
    <property type="entry name" value="ATPase_NBD"/>
</dbReference>
<dbReference type="RefSeq" id="WP_268236602.1">
    <property type="nucleotide sequence ID" value="NZ_BMIG01000003.1"/>
</dbReference>
<gene>
    <name evidence="1 3" type="primary">anmK</name>
    <name evidence="3" type="ORF">GCM10011496_13130</name>
</gene>
<keyword evidence="1" id="KW-0808">Transferase</keyword>
<comment type="similarity">
    <text evidence="1">Belongs to the anhydro-N-acetylmuramic acid kinase family.</text>
</comment>